<evidence type="ECO:0000256" key="1">
    <source>
        <dbReference type="ARBA" id="ARBA00006987"/>
    </source>
</evidence>
<dbReference type="EMBL" id="NESN01000005">
    <property type="protein sequence ID" value="PUE51931.1"/>
    <property type="molecule type" value="Genomic_DNA"/>
</dbReference>
<accession>A0A315E3L6</accession>
<dbReference type="Pfam" id="PF03401">
    <property type="entry name" value="TctC"/>
    <property type="match status" value="1"/>
</dbReference>
<evidence type="ECO:0008006" key="4">
    <source>
        <dbReference type="Google" id="ProtNLM"/>
    </source>
</evidence>
<dbReference type="Gene3D" id="3.40.190.150">
    <property type="entry name" value="Bordetella uptake gene, domain 1"/>
    <property type="match status" value="1"/>
</dbReference>
<gene>
    <name evidence="2" type="ORF">B9Z37_12685</name>
</gene>
<protein>
    <recommendedName>
        <fullName evidence="4">Twin-arginine translocation pathway signal protein</fullName>
    </recommendedName>
</protein>
<organism evidence="2 3">
    <name type="scientific">Limnohabitans parvus II-B4</name>
    <dbReference type="NCBI Taxonomy" id="1293052"/>
    <lineage>
        <taxon>Bacteria</taxon>
        <taxon>Pseudomonadati</taxon>
        <taxon>Pseudomonadota</taxon>
        <taxon>Betaproteobacteria</taxon>
        <taxon>Burkholderiales</taxon>
        <taxon>Comamonadaceae</taxon>
        <taxon>Limnohabitans</taxon>
    </lineage>
</organism>
<dbReference type="InterPro" id="IPR042100">
    <property type="entry name" value="Bug_dom1"/>
</dbReference>
<dbReference type="InterPro" id="IPR005064">
    <property type="entry name" value="BUG"/>
</dbReference>
<evidence type="ECO:0000313" key="2">
    <source>
        <dbReference type="EMBL" id="PUE51931.1"/>
    </source>
</evidence>
<sequence>MAFTANMPTPNADCSFLERIIMLNRRHCLTYIGTSAVAGLSPSLAFAQGKPLKILVGYPAGGAVDVVARQVGEELRVAGYNTVIENRTGAAGQLATEAMLAASADGSTIVMMPGGNATIFPHVYPKLRYSMSDLAPLAGVCSFQFALGVGPGTPAKTLKEFVDWAKANPGKASYGTPGAGTAMHFMGVMFGRKAGIDFQHVPYRGGAAAMTDVLGGTIPALSTTLPNLVTHHKSGKLRILGFSGDKALPGLSGVLTFKEQGYPELQLNEVFAFFASSKTPKAIQLELEAAIVAAVRSPRLVAAIEKLEFDSDVRSSADLARHLKEDFERWGPVIKATGYTADN</sequence>
<evidence type="ECO:0000313" key="3">
    <source>
        <dbReference type="Proteomes" id="UP000250790"/>
    </source>
</evidence>
<name>A0A315E3L6_9BURK</name>
<dbReference type="PIRSF" id="PIRSF017082">
    <property type="entry name" value="YflP"/>
    <property type="match status" value="1"/>
</dbReference>
<dbReference type="SUPFAM" id="SSF53850">
    <property type="entry name" value="Periplasmic binding protein-like II"/>
    <property type="match status" value="1"/>
</dbReference>
<comment type="caution">
    <text evidence="2">The sequence shown here is derived from an EMBL/GenBank/DDBJ whole genome shotgun (WGS) entry which is preliminary data.</text>
</comment>
<comment type="similarity">
    <text evidence="1">Belongs to the UPF0065 (bug) family.</text>
</comment>
<reference evidence="2 3" key="1">
    <citation type="submission" date="2017-04" db="EMBL/GenBank/DDBJ databases">
        <title>Unexpected and diverse lifestyles within the genus Limnohabitans.</title>
        <authorList>
            <person name="Kasalicky V."/>
            <person name="Mehrshad M."/>
            <person name="Andrei S.-A."/>
            <person name="Salcher M."/>
            <person name="Kratochvilova H."/>
            <person name="Simek K."/>
            <person name="Ghai R."/>
        </authorList>
    </citation>
    <scope>NUCLEOTIDE SEQUENCE [LARGE SCALE GENOMIC DNA]</scope>
    <source>
        <strain evidence="2 3">II-B4</strain>
    </source>
</reference>
<proteinExistence type="inferred from homology"/>
<dbReference type="OrthoDB" id="9150102at2"/>
<dbReference type="Proteomes" id="UP000250790">
    <property type="component" value="Unassembled WGS sequence"/>
</dbReference>
<keyword evidence="3" id="KW-1185">Reference proteome</keyword>
<dbReference type="AlphaFoldDB" id="A0A315E3L6"/>
<dbReference type="Gene3D" id="3.40.190.10">
    <property type="entry name" value="Periplasmic binding protein-like II"/>
    <property type="match status" value="1"/>
</dbReference>
<dbReference type="PANTHER" id="PTHR42928:SF5">
    <property type="entry name" value="BLR1237 PROTEIN"/>
    <property type="match status" value="1"/>
</dbReference>
<dbReference type="PANTHER" id="PTHR42928">
    <property type="entry name" value="TRICARBOXYLATE-BINDING PROTEIN"/>
    <property type="match status" value="1"/>
</dbReference>